<dbReference type="InterPro" id="IPR003591">
    <property type="entry name" value="Leu-rich_rpt_typical-subtyp"/>
</dbReference>
<gene>
    <name evidence="5" type="ORF">O6P43_031458</name>
</gene>
<evidence type="ECO:0000256" key="3">
    <source>
        <dbReference type="ARBA" id="ARBA00022741"/>
    </source>
</evidence>
<dbReference type="SUPFAM" id="SSF52047">
    <property type="entry name" value="RNI-like"/>
    <property type="match status" value="1"/>
</dbReference>
<evidence type="ECO:0000256" key="2">
    <source>
        <dbReference type="ARBA" id="ARBA00022737"/>
    </source>
</evidence>
<dbReference type="GO" id="GO:0043531">
    <property type="term" value="F:ADP binding"/>
    <property type="evidence" value="ECO:0007669"/>
    <property type="project" value="InterPro"/>
</dbReference>
<protein>
    <submittedName>
        <fullName evidence="5">Disease resistance protein</fullName>
    </submittedName>
</protein>
<comment type="caution">
    <text evidence="5">The sequence shown here is derived from an EMBL/GenBank/DDBJ whole genome shotgun (WGS) entry which is preliminary data.</text>
</comment>
<keyword evidence="1" id="KW-0433">Leucine-rich repeat</keyword>
<keyword evidence="2" id="KW-0677">Repeat</keyword>
<dbReference type="PANTHER" id="PTHR33463:SF179">
    <property type="entry name" value="NB-ARC DOMAIN-CONTAINING PROTEIN"/>
    <property type="match status" value="1"/>
</dbReference>
<evidence type="ECO:0000256" key="1">
    <source>
        <dbReference type="ARBA" id="ARBA00022614"/>
    </source>
</evidence>
<keyword evidence="6" id="KW-1185">Reference proteome</keyword>
<dbReference type="SUPFAM" id="SSF52540">
    <property type="entry name" value="P-loop containing nucleoside triphosphate hydrolases"/>
    <property type="match status" value="1"/>
</dbReference>
<dbReference type="SMART" id="SM00369">
    <property type="entry name" value="LRR_TYP"/>
    <property type="match status" value="2"/>
</dbReference>
<accession>A0AAD7P9D3</accession>
<dbReference type="AlphaFoldDB" id="A0AAD7P9D3"/>
<dbReference type="KEGG" id="qsa:O6P43_031458"/>
<organism evidence="5 6">
    <name type="scientific">Quillaja saponaria</name>
    <name type="common">Soap bark tree</name>
    <dbReference type="NCBI Taxonomy" id="32244"/>
    <lineage>
        <taxon>Eukaryota</taxon>
        <taxon>Viridiplantae</taxon>
        <taxon>Streptophyta</taxon>
        <taxon>Embryophyta</taxon>
        <taxon>Tracheophyta</taxon>
        <taxon>Spermatophyta</taxon>
        <taxon>Magnoliopsida</taxon>
        <taxon>eudicotyledons</taxon>
        <taxon>Gunneridae</taxon>
        <taxon>Pentapetalae</taxon>
        <taxon>rosids</taxon>
        <taxon>fabids</taxon>
        <taxon>Fabales</taxon>
        <taxon>Quillajaceae</taxon>
        <taxon>Quillaja</taxon>
    </lineage>
</organism>
<dbReference type="PANTHER" id="PTHR33463">
    <property type="entry name" value="NB-ARC DOMAIN-CONTAINING PROTEIN-RELATED"/>
    <property type="match status" value="1"/>
</dbReference>
<evidence type="ECO:0000313" key="6">
    <source>
        <dbReference type="Proteomes" id="UP001163823"/>
    </source>
</evidence>
<name>A0AAD7P9D3_QUISA</name>
<keyword evidence="4" id="KW-0611">Plant defense</keyword>
<dbReference type="GO" id="GO:0005524">
    <property type="term" value="F:ATP binding"/>
    <property type="evidence" value="ECO:0007669"/>
    <property type="project" value="UniProtKB-KW"/>
</dbReference>
<dbReference type="GO" id="GO:0006952">
    <property type="term" value="P:defense response"/>
    <property type="evidence" value="ECO:0007669"/>
    <property type="project" value="UniProtKB-KW"/>
</dbReference>
<sequence length="762" mass="86609">MEQSSFSLQTRQAVHGLIGNEKFSVPQQILNLAADLAVEQLEQNLASAYIHFVIISTMSNGNVVMEKLQQVLEDKVAETFLEKLYVDVSEFPSSADVQQEIARWMKLQFGDSSLLKSYVQEELSSKRYMVILHDADGKLDLREVGIPKTKFPGMFIYVTGAPYSRHDIRVNMDLEIRTEDHLLSWELFCRNAGRELVHSSSDILNLAMGIVEECRGHLFAILLMASSLKDVKEVKMWELALDKLRSHNCIIPHEIDEKNPPATQGMKHDVLISDWSSSGYDGEQILKGLMNSSVLLGNVEKKLILPEETYDILKLLDSSGMSQMYIIQAGIGLTEPPKVEKWHGAVEIHLMDNNLCELPESPDCPGLQKLFLQGNTDLTMIPTSFFDHMPFLVVLDLSYTSIQSLPSSIFKLAALREFLLRGCELFMELPSVIGQLKKLEKLNLEGTQITRLPIEVGELINLKSLTVSFYEYDVGYGMEGMQSISIIPPSVISNLQQLNELSIDVSPDDRRWGNQVEIIIREICGLEYLKTLKLFIPEVQLLKLGEEKYVSWISTSLVVGHHMKRIISRVPPEVEAKFKRWDKSLKFVNGMNGTDEIKMVLEHAKAFFLDREMTITTFSEFGLQNFKTLEFCLLAECNKFIPYLTEETLIKTINGRLFLPSLRKVFLLYLPELVGIFNGVRIGSRLEKIGVYDCPKLESLSNLELSSKSLKVIKGEKKWWEALQWRESQWGQGGCPDNLNSIFSPINEELDVMTQLQEDDHV</sequence>
<dbReference type="Pfam" id="PF13855">
    <property type="entry name" value="LRR_8"/>
    <property type="match status" value="1"/>
</dbReference>
<reference evidence="5" key="1">
    <citation type="journal article" date="2023" name="Science">
        <title>Elucidation of the pathway for biosynthesis of saponin adjuvants from the soapbark tree.</title>
        <authorList>
            <person name="Reed J."/>
            <person name="Orme A."/>
            <person name="El-Demerdash A."/>
            <person name="Owen C."/>
            <person name="Martin L.B.B."/>
            <person name="Misra R.C."/>
            <person name="Kikuchi S."/>
            <person name="Rejzek M."/>
            <person name="Martin A.C."/>
            <person name="Harkess A."/>
            <person name="Leebens-Mack J."/>
            <person name="Louveau T."/>
            <person name="Stephenson M.J."/>
            <person name="Osbourn A."/>
        </authorList>
    </citation>
    <scope>NUCLEOTIDE SEQUENCE</scope>
    <source>
        <strain evidence="5">S10</strain>
    </source>
</reference>
<dbReference type="Proteomes" id="UP001163823">
    <property type="component" value="Chromosome 13"/>
</dbReference>
<dbReference type="EMBL" id="JARAOO010000013">
    <property type="protein sequence ID" value="KAJ7946544.1"/>
    <property type="molecule type" value="Genomic_DNA"/>
</dbReference>
<dbReference type="InterPro" id="IPR001611">
    <property type="entry name" value="Leu-rich_rpt"/>
</dbReference>
<dbReference type="Gene3D" id="1.10.8.430">
    <property type="entry name" value="Helical domain of apoptotic protease-activating factors"/>
    <property type="match status" value="1"/>
</dbReference>
<evidence type="ECO:0000256" key="4">
    <source>
        <dbReference type="ARBA" id="ARBA00022821"/>
    </source>
</evidence>
<dbReference type="InterPro" id="IPR042197">
    <property type="entry name" value="Apaf_helical"/>
</dbReference>
<proteinExistence type="predicted"/>
<dbReference type="InterPro" id="IPR027417">
    <property type="entry name" value="P-loop_NTPase"/>
</dbReference>
<dbReference type="InterPro" id="IPR050905">
    <property type="entry name" value="Plant_NBS-LRR"/>
</dbReference>
<keyword evidence="3" id="KW-0547">Nucleotide-binding</keyword>
<evidence type="ECO:0000313" key="5">
    <source>
        <dbReference type="EMBL" id="KAJ7946545.1"/>
    </source>
</evidence>
<dbReference type="EMBL" id="JARAOO010000013">
    <property type="protein sequence ID" value="KAJ7946545.1"/>
    <property type="molecule type" value="Genomic_DNA"/>
</dbReference>
<dbReference type="Gene3D" id="3.80.10.10">
    <property type="entry name" value="Ribonuclease Inhibitor"/>
    <property type="match status" value="1"/>
</dbReference>
<dbReference type="InterPro" id="IPR032675">
    <property type="entry name" value="LRR_dom_sf"/>
</dbReference>